<organism evidence="1 2">
    <name type="scientific">Pleuronectes platessa</name>
    <name type="common">European plaice</name>
    <dbReference type="NCBI Taxonomy" id="8262"/>
    <lineage>
        <taxon>Eukaryota</taxon>
        <taxon>Metazoa</taxon>
        <taxon>Chordata</taxon>
        <taxon>Craniata</taxon>
        <taxon>Vertebrata</taxon>
        <taxon>Euteleostomi</taxon>
        <taxon>Actinopterygii</taxon>
        <taxon>Neopterygii</taxon>
        <taxon>Teleostei</taxon>
        <taxon>Neoteleostei</taxon>
        <taxon>Acanthomorphata</taxon>
        <taxon>Carangaria</taxon>
        <taxon>Pleuronectiformes</taxon>
        <taxon>Pleuronectoidei</taxon>
        <taxon>Pleuronectidae</taxon>
        <taxon>Pleuronectes</taxon>
    </lineage>
</organism>
<reference evidence="1" key="1">
    <citation type="submission" date="2020-03" db="EMBL/GenBank/DDBJ databases">
        <authorList>
            <person name="Weist P."/>
        </authorList>
    </citation>
    <scope>NUCLEOTIDE SEQUENCE</scope>
</reference>
<comment type="caution">
    <text evidence="1">The sequence shown here is derived from an EMBL/GenBank/DDBJ whole genome shotgun (WGS) entry which is preliminary data.</text>
</comment>
<dbReference type="EMBL" id="CADEAL010000490">
    <property type="protein sequence ID" value="CAB1420897.1"/>
    <property type="molecule type" value="Genomic_DNA"/>
</dbReference>
<accession>A0A9N7TYB4</accession>
<evidence type="ECO:0000313" key="1">
    <source>
        <dbReference type="EMBL" id="CAB1420897.1"/>
    </source>
</evidence>
<dbReference type="Proteomes" id="UP001153269">
    <property type="component" value="Unassembled WGS sequence"/>
</dbReference>
<evidence type="ECO:0000313" key="2">
    <source>
        <dbReference type="Proteomes" id="UP001153269"/>
    </source>
</evidence>
<dbReference type="AlphaFoldDB" id="A0A9N7TYB4"/>
<proteinExistence type="predicted"/>
<protein>
    <submittedName>
        <fullName evidence="1">Uncharacterized protein</fullName>
    </submittedName>
</protein>
<sequence>MTQGDQWQHFYQPTTSDFPERRSLSVEEERQILFLLAQRNSRCHRPNQRGRGHESFTCFPESADRAQTLRIHSGPINNGWWAADGPRAVVWTPLVLKVDNINWRSRATAVATSSWIAIYGSWSVDTMVDPVWWILCCAG</sequence>
<name>A0A9N7TYB4_PLEPL</name>
<keyword evidence="2" id="KW-1185">Reference proteome</keyword>
<gene>
    <name evidence="1" type="ORF">PLEPLA_LOCUS8774</name>
</gene>